<dbReference type="Proteomes" id="UP000053989">
    <property type="component" value="Unassembled WGS sequence"/>
</dbReference>
<reference evidence="3" key="2">
    <citation type="submission" date="2015-01" db="EMBL/GenBank/DDBJ databases">
        <title>Evolutionary Origins and Diversification of the Mycorrhizal Mutualists.</title>
        <authorList>
            <consortium name="DOE Joint Genome Institute"/>
            <consortium name="Mycorrhizal Genomics Consortium"/>
            <person name="Kohler A."/>
            <person name="Kuo A."/>
            <person name="Nagy L.G."/>
            <person name="Floudas D."/>
            <person name="Copeland A."/>
            <person name="Barry K.W."/>
            <person name="Cichocki N."/>
            <person name="Veneault-Fourrey C."/>
            <person name="LaButti K."/>
            <person name="Lindquist E.A."/>
            <person name="Lipzen A."/>
            <person name="Lundell T."/>
            <person name="Morin E."/>
            <person name="Murat C."/>
            <person name="Riley R."/>
            <person name="Ohm R."/>
            <person name="Sun H."/>
            <person name="Tunlid A."/>
            <person name="Henrissat B."/>
            <person name="Grigoriev I.V."/>
            <person name="Hibbett D.S."/>
            <person name="Martin F."/>
        </authorList>
    </citation>
    <scope>NUCLEOTIDE SEQUENCE [LARGE SCALE GENOMIC DNA]</scope>
    <source>
        <strain evidence="3">Foug A</strain>
    </source>
</reference>
<dbReference type="EMBL" id="KN822084">
    <property type="protein sequence ID" value="KIM58536.1"/>
    <property type="molecule type" value="Genomic_DNA"/>
</dbReference>
<keyword evidence="3" id="KW-1185">Reference proteome</keyword>
<proteinExistence type="predicted"/>
<gene>
    <name evidence="2" type="ORF">SCLCIDRAFT_1218485</name>
</gene>
<feature type="compositionally biased region" description="Basic and acidic residues" evidence="1">
    <location>
        <begin position="18"/>
        <end position="28"/>
    </location>
</feature>
<evidence type="ECO:0000256" key="1">
    <source>
        <dbReference type="SAM" id="MobiDB-lite"/>
    </source>
</evidence>
<name>A0A0C3DRB1_9AGAM</name>
<sequence length="107" mass="12164">MEIDKSTDLERIEDDFEEGAHEKPDGEVHQLFPNLTPQHFNLRPPLLLVLIVKQSGDHLLAHYLDVSECETIIKSDPRLRNMLLDGSKNGSLCGFETASTKISWKSY</sequence>
<feature type="compositionally biased region" description="Basic and acidic residues" evidence="1">
    <location>
        <begin position="1"/>
        <end position="10"/>
    </location>
</feature>
<evidence type="ECO:0000313" key="2">
    <source>
        <dbReference type="EMBL" id="KIM58536.1"/>
    </source>
</evidence>
<protein>
    <submittedName>
        <fullName evidence="2">Uncharacterized protein</fullName>
    </submittedName>
</protein>
<feature type="region of interest" description="Disordered" evidence="1">
    <location>
        <begin position="1"/>
        <end position="29"/>
    </location>
</feature>
<dbReference type="HOGENOM" id="CLU_2211540_0_0_1"/>
<accession>A0A0C3DRB1</accession>
<dbReference type="InParanoid" id="A0A0C3DRB1"/>
<dbReference type="AlphaFoldDB" id="A0A0C3DRB1"/>
<organism evidence="2 3">
    <name type="scientific">Scleroderma citrinum Foug A</name>
    <dbReference type="NCBI Taxonomy" id="1036808"/>
    <lineage>
        <taxon>Eukaryota</taxon>
        <taxon>Fungi</taxon>
        <taxon>Dikarya</taxon>
        <taxon>Basidiomycota</taxon>
        <taxon>Agaricomycotina</taxon>
        <taxon>Agaricomycetes</taxon>
        <taxon>Agaricomycetidae</taxon>
        <taxon>Boletales</taxon>
        <taxon>Sclerodermatineae</taxon>
        <taxon>Sclerodermataceae</taxon>
        <taxon>Scleroderma</taxon>
    </lineage>
</organism>
<reference evidence="2 3" key="1">
    <citation type="submission" date="2014-04" db="EMBL/GenBank/DDBJ databases">
        <authorList>
            <consortium name="DOE Joint Genome Institute"/>
            <person name="Kuo A."/>
            <person name="Kohler A."/>
            <person name="Nagy L.G."/>
            <person name="Floudas D."/>
            <person name="Copeland A."/>
            <person name="Barry K.W."/>
            <person name="Cichocki N."/>
            <person name="Veneault-Fourrey C."/>
            <person name="LaButti K."/>
            <person name="Lindquist E.A."/>
            <person name="Lipzen A."/>
            <person name="Lundell T."/>
            <person name="Morin E."/>
            <person name="Murat C."/>
            <person name="Sun H."/>
            <person name="Tunlid A."/>
            <person name="Henrissat B."/>
            <person name="Grigoriev I.V."/>
            <person name="Hibbett D.S."/>
            <person name="Martin F."/>
            <person name="Nordberg H.P."/>
            <person name="Cantor M.N."/>
            <person name="Hua S.X."/>
        </authorList>
    </citation>
    <scope>NUCLEOTIDE SEQUENCE [LARGE SCALE GENOMIC DNA]</scope>
    <source>
        <strain evidence="2 3">Foug A</strain>
    </source>
</reference>
<evidence type="ECO:0000313" key="3">
    <source>
        <dbReference type="Proteomes" id="UP000053989"/>
    </source>
</evidence>